<feature type="compositionally biased region" description="Basic and acidic residues" evidence="1">
    <location>
        <begin position="49"/>
        <end position="72"/>
    </location>
</feature>
<comment type="caution">
    <text evidence="2">The sequence shown here is derived from an EMBL/GenBank/DDBJ whole genome shotgun (WGS) entry which is preliminary data.</text>
</comment>
<reference evidence="2" key="1">
    <citation type="submission" date="2021-03" db="EMBL/GenBank/DDBJ databases">
        <authorList>
            <person name="Bekaert M."/>
        </authorList>
    </citation>
    <scope>NUCLEOTIDE SEQUENCE</scope>
</reference>
<keyword evidence="3" id="KW-1185">Reference proteome</keyword>
<dbReference type="PANTHER" id="PTHR21053">
    <property type="entry name" value="TRANSCRIPTION ELONGATION FACTOR, MITOCHONDRIAL"/>
    <property type="match status" value="1"/>
</dbReference>
<gene>
    <name evidence="2" type="ORF">MEDL_20937</name>
</gene>
<accession>A0A8S3RD61</accession>
<evidence type="ECO:0008006" key="4">
    <source>
        <dbReference type="Google" id="ProtNLM"/>
    </source>
</evidence>
<dbReference type="InterPro" id="IPR010994">
    <property type="entry name" value="RuvA_2-like"/>
</dbReference>
<evidence type="ECO:0000256" key="1">
    <source>
        <dbReference type="SAM" id="MobiDB-lite"/>
    </source>
</evidence>
<dbReference type="Gene3D" id="1.10.150.280">
    <property type="entry name" value="AF1531-like domain"/>
    <property type="match status" value="1"/>
</dbReference>
<dbReference type="OrthoDB" id="5949570at2759"/>
<dbReference type="GO" id="GO:0042645">
    <property type="term" value="C:mitochondrial nucleoid"/>
    <property type="evidence" value="ECO:0007669"/>
    <property type="project" value="TreeGrafter"/>
</dbReference>
<name>A0A8S3RD61_MYTED</name>
<evidence type="ECO:0000313" key="3">
    <source>
        <dbReference type="Proteomes" id="UP000683360"/>
    </source>
</evidence>
<feature type="region of interest" description="Disordered" evidence="1">
    <location>
        <begin position="49"/>
        <end position="93"/>
    </location>
</feature>
<dbReference type="InterPro" id="IPR039150">
    <property type="entry name" value="TEFM"/>
</dbReference>
<organism evidence="2 3">
    <name type="scientific">Mytilus edulis</name>
    <name type="common">Blue mussel</name>
    <dbReference type="NCBI Taxonomy" id="6550"/>
    <lineage>
        <taxon>Eukaryota</taxon>
        <taxon>Metazoa</taxon>
        <taxon>Spiralia</taxon>
        <taxon>Lophotrochozoa</taxon>
        <taxon>Mollusca</taxon>
        <taxon>Bivalvia</taxon>
        <taxon>Autobranchia</taxon>
        <taxon>Pteriomorphia</taxon>
        <taxon>Mytilida</taxon>
        <taxon>Mytiloidea</taxon>
        <taxon>Mytilidae</taxon>
        <taxon>Mytilinae</taxon>
        <taxon>Mytilus</taxon>
    </lineage>
</organism>
<dbReference type="EMBL" id="CAJPWZ010001055">
    <property type="protein sequence ID" value="CAG2206579.1"/>
    <property type="molecule type" value="Genomic_DNA"/>
</dbReference>
<evidence type="ECO:0000313" key="2">
    <source>
        <dbReference type="EMBL" id="CAG2206579.1"/>
    </source>
</evidence>
<proteinExistence type="predicted"/>
<dbReference type="PANTHER" id="PTHR21053:SF2">
    <property type="entry name" value="TRANSCRIPTION ELONGATION FACTOR, MITOCHONDRIAL"/>
    <property type="match status" value="1"/>
</dbReference>
<dbReference type="GO" id="GO:0030337">
    <property type="term" value="F:DNA polymerase processivity factor activity"/>
    <property type="evidence" value="ECO:0007669"/>
    <property type="project" value="TreeGrafter"/>
</dbReference>
<protein>
    <recommendedName>
        <fullName evidence="4">Transcription elongation factor, mitochondrial</fullName>
    </recommendedName>
</protein>
<dbReference type="Pfam" id="PF12836">
    <property type="entry name" value="HHH_3"/>
    <property type="match status" value="1"/>
</dbReference>
<feature type="region of interest" description="Disordered" evidence="1">
    <location>
        <begin position="184"/>
        <end position="203"/>
    </location>
</feature>
<sequence>MFSKHLLFSRFSRFLRGSSTLEQCVRSQSNSYVISEKLEKFKNTETVKDSHHEKFKAEEKDKVEVDKEKDDENTSAVPNTSSNEEKVSTQKTVKSTSRKKLNVLFSKEEQDKFVSLFNDAHAEQLALIKKCGSSKAKKIINFREENGDFSELSDVLKVLGMGEKSLIDICQTFQEQIAGGPVIKDDSELDDAEGQTTKRTTSHIHPRLSPELRENLQSVVTLDVSFEHVTIAKINRYLEVEEWRQIDLFDTYVQKLDHVLLYERVNSRALDEIPDGDIYLKEDKLYRYKTLKVVPILTNLRILEYVIVNGLNAKNGRNVVHLMKPKTMDKIFQLQVGNERICAKPFVLDMYRRKLTGKNKSLNDVTISREHMDEYLAKKDIDKDKLNKSLLLGLAFYKLIMGQHIYTL</sequence>
<dbReference type="GO" id="GO:0006392">
    <property type="term" value="P:transcription elongation by mitochondrial RNA polymerase"/>
    <property type="evidence" value="ECO:0007669"/>
    <property type="project" value="InterPro"/>
</dbReference>
<dbReference type="Proteomes" id="UP000683360">
    <property type="component" value="Unassembled WGS sequence"/>
</dbReference>
<dbReference type="SUPFAM" id="SSF47781">
    <property type="entry name" value="RuvA domain 2-like"/>
    <property type="match status" value="1"/>
</dbReference>
<dbReference type="AlphaFoldDB" id="A0A8S3RD61"/>